<dbReference type="GO" id="GO:0006396">
    <property type="term" value="P:RNA processing"/>
    <property type="evidence" value="ECO:0007669"/>
    <property type="project" value="InterPro"/>
</dbReference>
<protein>
    <recommendedName>
        <fullName evidence="4">RNA 2-O ribose methyltransferase substrate binding domain-containing protein</fullName>
    </recommendedName>
</protein>
<dbReference type="GO" id="GO:0005737">
    <property type="term" value="C:cytoplasm"/>
    <property type="evidence" value="ECO:0007669"/>
    <property type="project" value="UniProtKB-ARBA"/>
</dbReference>
<dbReference type="InterPro" id="IPR013123">
    <property type="entry name" value="SpoU_subst-bd"/>
</dbReference>
<evidence type="ECO:0000256" key="1">
    <source>
        <dbReference type="ARBA" id="ARBA00007228"/>
    </source>
</evidence>
<dbReference type="SUPFAM" id="SSF75217">
    <property type="entry name" value="alpha/beta knot"/>
    <property type="match status" value="1"/>
</dbReference>
<dbReference type="InterPro" id="IPR029064">
    <property type="entry name" value="Ribosomal_eL30-like_sf"/>
</dbReference>
<sequence>MITSLSNVKVKAVRRLQNERRFRSQEKLFVVEGTRWLKELLALARPAKTIFYTERWQNTAVHSQILQQLSDLGQSPLLLTSEDVMQAMSDTNTPAGILAVLEMQPCPLPKNPTLLLLLDGISTPGNLGTMLRTAAAAGADGLLLGPNSVDLYNPKVVRGSMGAHLRLPIHSKSWAEIAQIVEGMQVWVATVEAEMCYTAVNWQKPSALIIGSEAAGASSETLAVATGNLTIPMQAATESLNAAMAAGIILFEAVRQRNKILR</sequence>
<dbReference type="GO" id="GO:0032259">
    <property type="term" value="P:methylation"/>
    <property type="evidence" value="ECO:0007669"/>
    <property type="project" value="UniProtKB-KW"/>
</dbReference>
<dbReference type="GO" id="GO:0008173">
    <property type="term" value="F:RNA methyltransferase activity"/>
    <property type="evidence" value="ECO:0007669"/>
    <property type="project" value="InterPro"/>
</dbReference>
<evidence type="ECO:0000256" key="2">
    <source>
        <dbReference type="ARBA" id="ARBA00022603"/>
    </source>
</evidence>
<dbReference type="Pfam" id="PF00588">
    <property type="entry name" value="SpoU_methylase"/>
    <property type="match status" value="1"/>
</dbReference>
<dbReference type="AlphaFoldDB" id="A0A3B0UMB2"/>
<evidence type="ECO:0000259" key="4">
    <source>
        <dbReference type="SMART" id="SM00967"/>
    </source>
</evidence>
<dbReference type="InterPro" id="IPR051259">
    <property type="entry name" value="rRNA_Methyltransferase"/>
</dbReference>
<dbReference type="EMBL" id="UOEU01000335">
    <property type="protein sequence ID" value="VAW32225.1"/>
    <property type="molecule type" value="Genomic_DNA"/>
</dbReference>
<dbReference type="PANTHER" id="PTHR43191">
    <property type="entry name" value="RRNA METHYLTRANSFERASE 3"/>
    <property type="match status" value="1"/>
</dbReference>
<dbReference type="CDD" id="cd18095">
    <property type="entry name" value="SpoU-like_rRNA-MTase"/>
    <property type="match status" value="1"/>
</dbReference>
<dbReference type="InterPro" id="IPR029026">
    <property type="entry name" value="tRNA_m1G_MTases_N"/>
</dbReference>
<keyword evidence="2" id="KW-0489">Methyltransferase</keyword>
<dbReference type="SUPFAM" id="SSF55315">
    <property type="entry name" value="L30e-like"/>
    <property type="match status" value="1"/>
</dbReference>
<gene>
    <name evidence="5" type="ORF">MNBD_CHLOROFLEXI01-5319</name>
</gene>
<dbReference type="InterPro" id="IPR029028">
    <property type="entry name" value="Alpha/beta_knot_MTases"/>
</dbReference>
<accession>A0A3B0UMB2</accession>
<evidence type="ECO:0000256" key="3">
    <source>
        <dbReference type="ARBA" id="ARBA00022679"/>
    </source>
</evidence>
<feature type="domain" description="RNA 2-O ribose methyltransferase substrate binding" evidence="4">
    <location>
        <begin position="30"/>
        <end position="107"/>
    </location>
</feature>
<evidence type="ECO:0000313" key="5">
    <source>
        <dbReference type="EMBL" id="VAW32225.1"/>
    </source>
</evidence>
<dbReference type="SMART" id="SM00967">
    <property type="entry name" value="SpoU_sub_bind"/>
    <property type="match status" value="1"/>
</dbReference>
<reference evidence="5" key="1">
    <citation type="submission" date="2018-06" db="EMBL/GenBank/DDBJ databases">
        <authorList>
            <person name="Zhirakovskaya E."/>
        </authorList>
    </citation>
    <scope>NUCLEOTIDE SEQUENCE</scope>
</reference>
<dbReference type="Pfam" id="PF22435">
    <property type="entry name" value="MRM3-like_sub_bind"/>
    <property type="match status" value="1"/>
</dbReference>
<dbReference type="Gene3D" id="3.40.1280.10">
    <property type="match status" value="1"/>
</dbReference>
<dbReference type="InterPro" id="IPR001537">
    <property type="entry name" value="SpoU_MeTrfase"/>
</dbReference>
<name>A0A3B0UMB2_9ZZZZ</name>
<dbReference type="PANTHER" id="PTHR43191:SF2">
    <property type="entry name" value="RRNA METHYLTRANSFERASE 3, MITOCHONDRIAL"/>
    <property type="match status" value="1"/>
</dbReference>
<dbReference type="Gene3D" id="3.30.1330.30">
    <property type="match status" value="1"/>
</dbReference>
<proteinExistence type="inferred from homology"/>
<organism evidence="5">
    <name type="scientific">hydrothermal vent metagenome</name>
    <dbReference type="NCBI Taxonomy" id="652676"/>
    <lineage>
        <taxon>unclassified sequences</taxon>
        <taxon>metagenomes</taxon>
        <taxon>ecological metagenomes</taxon>
    </lineage>
</organism>
<dbReference type="InterPro" id="IPR053888">
    <property type="entry name" value="MRM3-like_sub_bind"/>
</dbReference>
<dbReference type="GO" id="GO:0003723">
    <property type="term" value="F:RNA binding"/>
    <property type="evidence" value="ECO:0007669"/>
    <property type="project" value="InterPro"/>
</dbReference>
<comment type="similarity">
    <text evidence="1">Belongs to the class IV-like SAM-binding methyltransferase superfamily. RNA methyltransferase TrmH family.</text>
</comment>
<keyword evidence="3" id="KW-0808">Transferase</keyword>